<gene>
    <name evidence="1" type="ORF">NH26_15825</name>
</gene>
<dbReference type="EMBL" id="JRYR02000001">
    <property type="protein sequence ID" value="OHX67709.1"/>
    <property type="molecule type" value="Genomic_DNA"/>
</dbReference>
<dbReference type="STRING" id="915059.NH26_15825"/>
<comment type="caution">
    <text evidence="1">The sequence shown here is derived from an EMBL/GenBank/DDBJ whole genome shotgun (WGS) entry which is preliminary data.</text>
</comment>
<dbReference type="RefSeq" id="WP_044229421.1">
    <property type="nucleotide sequence ID" value="NZ_JRYR02000001.1"/>
</dbReference>
<dbReference type="OrthoDB" id="980434at2"/>
<accession>A0A1S1Z356</accession>
<dbReference type="AlphaFoldDB" id="A0A1S1Z356"/>
<keyword evidence="2" id="KW-1185">Reference proteome</keyword>
<protein>
    <submittedName>
        <fullName evidence="1">Uncharacterized protein</fullName>
    </submittedName>
</protein>
<dbReference type="Proteomes" id="UP000179797">
    <property type="component" value="Unassembled WGS sequence"/>
</dbReference>
<proteinExistence type="predicted"/>
<name>A0A1S1Z356_FLAPC</name>
<evidence type="ECO:0000313" key="2">
    <source>
        <dbReference type="Proteomes" id="UP000179797"/>
    </source>
</evidence>
<evidence type="ECO:0000313" key="1">
    <source>
        <dbReference type="EMBL" id="OHX67709.1"/>
    </source>
</evidence>
<organism evidence="1 2">
    <name type="scientific">Flammeovirga pacifica</name>
    <dbReference type="NCBI Taxonomy" id="915059"/>
    <lineage>
        <taxon>Bacteria</taxon>
        <taxon>Pseudomonadati</taxon>
        <taxon>Bacteroidota</taxon>
        <taxon>Cytophagia</taxon>
        <taxon>Cytophagales</taxon>
        <taxon>Flammeovirgaceae</taxon>
        <taxon>Flammeovirga</taxon>
    </lineage>
</organism>
<reference evidence="1 2" key="1">
    <citation type="journal article" date="2012" name="Int. J. Syst. Evol. Microbiol.">
        <title>Flammeovirga pacifica sp. nov., isolated from deep-sea sediment.</title>
        <authorList>
            <person name="Xu H."/>
            <person name="Fu Y."/>
            <person name="Yang N."/>
            <person name="Ding Z."/>
            <person name="Lai Q."/>
            <person name="Zeng R."/>
        </authorList>
    </citation>
    <scope>NUCLEOTIDE SEQUENCE [LARGE SCALE GENOMIC DNA]</scope>
    <source>
        <strain evidence="2">DSM 24597 / LMG 26175 / WPAGA1</strain>
    </source>
</reference>
<sequence>MNLLFLLLIAFQFSYLNISNSKKVAESKVVFEVINHQAENVNDIPLEIYQKEKLIAKFHTKKLTAISLPVENYEFKVFYCDEVYTIKTTLSQSQHHLVFVLDEKECKDPILLLK</sequence>